<reference evidence="1 2" key="1">
    <citation type="journal article" date="2021" name="Commun. Biol.">
        <title>The genome of Shorea leprosula (Dipterocarpaceae) highlights the ecological relevance of drought in aseasonal tropical rainforests.</title>
        <authorList>
            <person name="Ng K.K.S."/>
            <person name="Kobayashi M.J."/>
            <person name="Fawcett J.A."/>
            <person name="Hatakeyama M."/>
            <person name="Paape T."/>
            <person name="Ng C.H."/>
            <person name="Ang C.C."/>
            <person name="Tnah L.H."/>
            <person name="Lee C.T."/>
            <person name="Nishiyama T."/>
            <person name="Sese J."/>
            <person name="O'Brien M.J."/>
            <person name="Copetti D."/>
            <person name="Mohd Noor M.I."/>
            <person name="Ong R.C."/>
            <person name="Putra M."/>
            <person name="Sireger I.Z."/>
            <person name="Indrioko S."/>
            <person name="Kosugi Y."/>
            <person name="Izuno A."/>
            <person name="Isagi Y."/>
            <person name="Lee S.L."/>
            <person name="Shimizu K.K."/>
        </authorList>
    </citation>
    <scope>NUCLEOTIDE SEQUENCE [LARGE SCALE GENOMIC DNA]</scope>
    <source>
        <strain evidence="1">214</strain>
    </source>
</reference>
<keyword evidence="2" id="KW-1185">Reference proteome</keyword>
<comment type="caution">
    <text evidence="1">The sequence shown here is derived from an EMBL/GenBank/DDBJ whole genome shotgun (WGS) entry which is preliminary data.</text>
</comment>
<dbReference type="EMBL" id="BPVZ01000201">
    <property type="protein sequence ID" value="GKV45987.1"/>
    <property type="molecule type" value="Genomic_DNA"/>
</dbReference>
<organism evidence="1 2">
    <name type="scientific">Rubroshorea leprosula</name>
    <dbReference type="NCBI Taxonomy" id="152421"/>
    <lineage>
        <taxon>Eukaryota</taxon>
        <taxon>Viridiplantae</taxon>
        <taxon>Streptophyta</taxon>
        <taxon>Embryophyta</taxon>
        <taxon>Tracheophyta</taxon>
        <taxon>Spermatophyta</taxon>
        <taxon>Magnoliopsida</taxon>
        <taxon>eudicotyledons</taxon>
        <taxon>Gunneridae</taxon>
        <taxon>Pentapetalae</taxon>
        <taxon>rosids</taxon>
        <taxon>malvids</taxon>
        <taxon>Malvales</taxon>
        <taxon>Dipterocarpaceae</taxon>
        <taxon>Rubroshorea</taxon>
    </lineage>
</organism>
<evidence type="ECO:0000313" key="1">
    <source>
        <dbReference type="EMBL" id="GKV45987.1"/>
    </source>
</evidence>
<name>A0AAV5MBX2_9ROSI</name>
<evidence type="ECO:0000313" key="2">
    <source>
        <dbReference type="Proteomes" id="UP001054252"/>
    </source>
</evidence>
<gene>
    <name evidence="1" type="ORF">SLEP1_g53011</name>
</gene>
<dbReference type="AlphaFoldDB" id="A0AAV5MBX2"/>
<accession>A0AAV5MBX2</accession>
<sequence>MWYAKQDIQDLMCISRWLFRDQEFERYSDERMPTVTVVQLIIKDQV</sequence>
<protein>
    <submittedName>
        <fullName evidence="1">Uncharacterized protein</fullName>
    </submittedName>
</protein>
<dbReference type="Proteomes" id="UP001054252">
    <property type="component" value="Unassembled WGS sequence"/>
</dbReference>
<proteinExistence type="predicted"/>